<dbReference type="AlphaFoldDB" id="A0A1B1TAZ1"/>
<name>A0A1B1TAZ1_9ARCH</name>
<organism evidence="2">
    <name type="scientific">uncultured Poseidoniia archaeon</name>
    <dbReference type="NCBI Taxonomy" id="1697135"/>
    <lineage>
        <taxon>Archaea</taxon>
        <taxon>Methanobacteriati</taxon>
        <taxon>Thermoplasmatota</taxon>
        <taxon>Candidatus Poseidoniia</taxon>
        <taxon>environmental samples</taxon>
    </lineage>
</organism>
<reference evidence="2" key="2">
    <citation type="journal article" date="2015" name="ISME J.">
        <title>A new class of marine Euryarchaeota group II from the Mediterranean deep chlorophyll maximum.</title>
        <authorList>
            <person name="Martin-Cuadrado A.B."/>
            <person name="Garcia-Heredia I."/>
            <person name="Molto A.G."/>
            <person name="Lopez-Ubeda R."/>
            <person name="Kimes N."/>
            <person name="Lopez-Garcia P."/>
            <person name="Moreira D."/>
            <person name="Rodriguez-Valera F."/>
        </authorList>
    </citation>
    <scope>NUCLEOTIDE SEQUENCE</scope>
</reference>
<feature type="transmembrane region" description="Helical" evidence="1">
    <location>
        <begin position="121"/>
        <end position="144"/>
    </location>
</feature>
<feature type="transmembrane region" description="Helical" evidence="1">
    <location>
        <begin position="61"/>
        <end position="80"/>
    </location>
</feature>
<feature type="transmembrane region" description="Helical" evidence="1">
    <location>
        <begin position="92"/>
        <end position="115"/>
    </location>
</feature>
<evidence type="ECO:0000256" key="1">
    <source>
        <dbReference type="SAM" id="Phobius"/>
    </source>
</evidence>
<sequence length="151" mass="16505">MGDNKCAYDGCNALEFRTSGYCLRHKDGPKTILISEINPVKNEISEATGMINNSTFGHNNVVWFLAGLFAGPSFAILMGVVSEFLFQIGAEIIGLITMCIILPFAYIIGIVWGFTSRGPTGFALGLSATALFFFLFVSYLIFIISENGFFM</sequence>
<dbReference type="EMBL" id="KP211832">
    <property type="protein sequence ID" value="ANV79430.1"/>
    <property type="molecule type" value="Genomic_DNA"/>
</dbReference>
<proteinExistence type="predicted"/>
<keyword evidence="1" id="KW-0812">Transmembrane</keyword>
<reference evidence="2" key="1">
    <citation type="submission" date="2014-11" db="EMBL/GenBank/DDBJ databases">
        <authorList>
            <person name="Zhu J."/>
            <person name="Qi W."/>
            <person name="Song R."/>
        </authorList>
    </citation>
    <scope>NUCLEOTIDE SEQUENCE</scope>
</reference>
<keyword evidence="1" id="KW-0472">Membrane</keyword>
<protein>
    <submittedName>
        <fullName evidence="2">Uncharacterized protein</fullName>
    </submittedName>
</protein>
<evidence type="ECO:0000313" key="2">
    <source>
        <dbReference type="EMBL" id="ANV79430.1"/>
    </source>
</evidence>
<accession>A0A1B1TAZ1</accession>
<keyword evidence="1" id="KW-1133">Transmembrane helix</keyword>